<proteinExistence type="inferred from homology"/>
<keyword evidence="3" id="KW-0203">Cytokinin biosynthesis</keyword>
<sequence>MKRVCVYCGSQTGQATAYREVAWSVGERLAQQGIEVVYGGGHVGLMGVVAEAALAAGGRVIGVIPERLLEREVAYREVTEMYVTRTMHERKARMMELSDAFVALPGGIGTLDELFEIWTWRQLGYHSKPVGLLNVAGYYDGLLGFLDRAVQEGFLTPDCRDLLMVETDFGKLLARLAGTFV</sequence>
<evidence type="ECO:0000256" key="3">
    <source>
        <dbReference type="RuleBase" id="RU363015"/>
    </source>
</evidence>
<accession>A0ABX8B1S9</accession>
<dbReference type="RefSeq" id="WP_211423217.1">
    <property type="nucleotide sequence ID" value="NZ_CP072642.1"/>
</dbReference>
<dbReference type="Pfam" id="PF03641">
    <property type="entry name" value="Lysine_decarbox"/>
    <property type="match status" value="1"/>
</dbReference>
<gene>
    <name evidence="4" type="ORF">J8C05_05930</name>
</gene>
<reference evidence="4 5" key="1">
    <citation type="submission" date="2021-03" db="EMBL/GenBank/DDBJ databases">
        <title>Genomic and phenotypic characterization of Chloracidobacterium isolates provides evidence for multiple species.</title>
        <authorList>
            <person name="Saini M.K."/>
            <person name="Costas A.M.G."/>
            <person name="Tank M."/>
            <person name="Bryant D.A."/>
        </authorList>
    </citation>
    <scope>NUCLEOTIDE SEQUENCE [LARGE SCALE GENOMIC DNA]</scope>
    <source>
        <strain evidence="4 5">N</strain>
    </source>
</reference>
<organism evidence="4 5">
    <name type="scientific">Chloracidobacterium sp. N</name>
    <dbReference type="NCBI Taxonomy" id="2821540"/>
    <lineage>
        <taxon>Bacteria</taxon>
        <taxon>Pseudomonadati</taxon>
        <taxon>Acidobacteriota</taxon>
        <taxon>Terriglobia</taxon>
        <taxon>Terriglobales</taxon>
        <taxon>Acidobacteriaceae</taxon>
        <taxon>Chloracidobacterium</taxon>
        <taxon>Chloracidobacterium aggregatum</taxon>
    </lineage>
</organism>
<protein>
    <recommendedName>
        <fullName evidence="3">Cytokinin riboside 5'-monophosphate phosphoribohydrolase</fullName>
        <ecNumber evidence="3">3.2.2.n1</ecNumber>
    </recommendedName>
</protein>
<keyword evidence="5" id="KW-1185">Reference proteome</keyword>
<comment type="similarity">
    <text evidence="2 3">Belongs to the LOG family.</text>
</comment>
<dbReference type="NCBIfam" id="TIGR00730">
    <property type="entry name" value="Rossman fold protein, TIGR00730 family"/>
    <property type="match status" value="1"/>
</dbReference>
<dbReference type="Gene3D" id="3.40.50.450">
    <property type="match status" value="1"/>
</dbReference>
<dbReference type="PANTHER" id="PTHR31223:SF70">
    <property type="entry name" value="LOG FAMILY PROTEIN YJL055W"/>
    <property type="match status" value="1"/>
</dbReference>
<comment type="catalytic activity">
    <reaction evidence="1">
        <text>AMP + H2O = D-ribose 5-phosphate + adenine</text>
        <dbReference type="Rhea" id="RHEA:20129"/>
        <dbReference type="ChEBI" id="CHEBI:15377"/>
        <dbReference type="ChEBI" id="CHEBI:16708"/>
        <dbReference type="ChEBI" id="CHEBI:78346"/>
        <dbReference type="ChEBI" id="CHEBI:456215"/>
        <dbReference type="EC" id="3.2.2.4"/>
    </reaction>
</comment>
<evidence type="ECO:0000256" key="2">
    <source>
        <dbReference type="ARBA" id="ARBA00006763"/>
    </source>
</evidence>
<dbReference type="InterPro" id="IPR005269">
    <property type="entry name" value="LOG"/>
</dbReference>
<dbReference type="PANTHER" id="PTHR31223">
    <property type="entry name" value="LOG FAMILY PROTEIN YJL055W"/>
    <property type="match status" value="1"/>
</dbReference>
<dbReference type="SUPFAM" id="SSF102405">
    <property type="entry name" value="MCP/YpsA-like"/>
    <property type="match status" value="1"/>
</dbReference>
<dbReference type="EMBL" id="CP072642">
    <property type="protein sequence ID" value="QUV94963.1"/>
    <property type="molecule type" value="Genomic_DNA"/>
</dbReference>
<name>A0ABX8B1S9_9BACT</name>
<evidence type="ECO:0000256" key="1">
    <source>
        <dbReference type="ARBA" id="ARBA00000274"/>
    </source>
</evidence>
<dbReference type="InterPro" id="IPR031100">
    <property type="entry name" value="LOG_fam"/>
</dbReference>
<evidence type="ECO:0000313" key="5">
    <source>
        <dbReference type="Proteomes" id="UP000677668"/>
    </source>
</evidence>
<dbReference type="EC" id="3.2.2.n1" evidence="3"/>
<evidence type="ECO:0000313" key="4">
    <source>
        <dbReference type="EMBL" id="QUV94963.1"/>
    </source>
</evidence>
<keyword evidence="3" id="KW-0378">Hydrolase</keyword>
<dbReference type="Proteomes" id="UP000677668">
    <property type="component" value="Chromosome 1"/>
</dbReference>